<protein>
    <submittedName>
        <fullName evidence="1">Uncharacterized protein</fullName>
    </submittedName>
</protein>
<keyword evidence="2" id="KW-1185">Reference proteome</keyword>
<evidence type="ECO:0000313" key="2">
    <source>
        <dbReference type="Proteomes" id="UP001595443"/>
    </source>
</evidence>
<accession>A0ABV7AF14</accession>
<organism evidence="1 2">
    <name type="scientific">Acidimangrovimonas pyrenivorans</name>
    <dbReference type="NCBI Taxonomy" id="2030798"/>
    <lineage>
        <taxon>Bacteria</taxon>
        <taxon>Pseudomonadati</taxon>
        <taxon>Pseudomonadota</taxon>
        <taxon>Alphaproteobacteria</taxon>
        <taxon>Rhodobacterales</taxon>
        <taxon>Paracoccaceae</taxon>
        <taxon>Acidimangrovimonas</taxon>
    </lineage>
</organism>
<proteinExistence type="predicted"/>
<gene>
    <name evidence="1" type="ORF">ACFOES_07580</name>
</gene>
<dbReference type="RefSeq" id="WP_377832596.1">
    <property type="nucleotide sequence ID" value="NZ_JBHRSK010000004.1"/>
</dbReference>
<dbReference type="Proteomes" id="UP001595443">
    <property type="component" value="Unassembled WGS sequence"/>
</dbReference>
<evidence type="ECO:0000313" key="1">
    <source>
        <dbReference type="EMBL" id="MFC2967949.1"/>
    </source>
</evidence>
<name>A0ABV7AF14_9RHOB</name>
<comment type="caution">
    <text evidence="1">The sequence shown here is derived from an EMBL/GenBank/DDBJ whole genome shotgun (WGS) entry which is preliminary data.</text>
</comment>
<dbReference type="EMBL" id="JBHRSK010000004">
    <property type="protein sequence ID" value="MFC2967949.1"/>
    <property type="molecule type" value="Genomic_DNA"/>
</dbReference>
<reference evidence="2" key="1">
    <citation type="journal article" date="2019" name="Int. J. Syst. Evol. Microbiol.">
        <title>The Global Catalogue of Microorganisms (GCM) 10K type strain sequencing project: providing services to taxonomists for standard genome sequencing and annotation.</title>
        <authorList>
            <consortium name="The Broad Institute Genomics Platform"/>
            <consortium name="The Broad Institute Genome Sequencing Center for Infectious Disease"/>
            <person name="Wu L."/>
            <person name="Ma J."/>
        </authorList>
    </citation>
    <scope>NUCLEOTIDE SEQUENCE [LARGE SCALE GENOMIC DNA]</scope>
    <source>
        <strain evidence="2">KCTC 62192</strain>
    </source>
</reference>
<sequence length="53" mass="5388">MTARAQIRLALLGALAGASLFVAANVHLIVRAVQSQPACTATEAGPMPAQRAC</sequence>